<comment type="similarity">
    <text evidence="2">Belongs to the PGAP2 family.</text>
</comment>
<accession>A0A6P8KL54</accession>
<dbReference type="RefSeq" id="XP_033169773.1">
    <property type="nucleotide sequence ID" value="XM_033313882.1"/>
</dbReference>
<comment type="subcellular location">
    <subcellularLocation>
        <location evidence="1">Golgi apparatus membrane</location>
        <topology evidence="1">Multi-pass membrane protein</topology>
    </subcellularLocation>
</comment>
<feature type="transmembrane region" description="Helical" evidence="8">
    <location>
        <begin position="191"/>
        <end position="210"/>
    </location>
</feature>
<evidence type="ECO:0000256" key="2">
    <source>
        <dbReference type="ARBA" id="ARBA00007414"/>
    </source>
</evidence>
<dbReference type="Proteomes" id="UP000515162">
    <property type="component" value="Chromosome 2L"/>
</dbReference>
<keyword evidence="6" id="KW-0333">Golgi apparatus</keyword>
<sequence>MMHFLEDQANLLPSSIKDLQARRHFRVSVGPILALGLLQLPVCMAYNLVMAITTDFQSTTYTTCNAFNIFPTTSAAAKSQHKVWALACWLEFPFLIASAWLQFRFYRRNLRRPVRSVGCLMAIIMAVSSSSVLLWGTFPQEDGDSLLHITIAVSLFVSCAIYMAGSFVCAKYYMSDRSGQLHEEFTLRLKSGLVFTYYVWVVVMWIFYFIHQKFCFPLAYSVFGMGEFISCECFFIYLCTAYFDFYHVYICYDQRLGFFLSEM</sequence>
<organism evidence="10 11">
    <name type="scientific">Drosophila mauritiana</name>
    <name type="common">Fruit fly</name>
    <dbReference type="NCBI Taxonomy" id="7226"/>
    <lineage>
        <taxon>Eukaryota</taxon>
        <taxon>Metazoa</taxon>
        <taxon>Ecdysozoa</taxon>
        <taxon>Arthropoda</taxon>
        <taxon>Hexapoda</taxon>
        <taxon>Insecta</taxon>
        <taxon>Pterygota</taxon>
        <taxon>Neoptera</taxon>
        <taxon>Endopterygota</taxon>
        <taxon>Diptera</taxon>
        <taxon>Brachycera</taxon>
        <taxon>Muscomorpha</taxon>
        <taxon>Ephydroidea</taxon>
        <taxon>Drosophilidae</taxon>
        <taxon>Drosophila</taxon>
        <taxon>Sophophora</taxon>
    </lineage>
</organism>
<reference evidence="11" key="1">
    <citation type="submission" date="2025-08" db="UniProtKB">
        <authorList>
            <consortium name="RefSeq"/>
        </authorList>
    </citation>
    <scope>IDENTIFICATION</scope>
    <source>
        <strain evidence="11">Mau12</strain>
        <tissue evidence="11">Whole Body</tissue>
    </source>
</reference>
<dbReference type="PANTHER" id="PTHR12892:SF11">
    <property type="entry name" value="POST-GPI ATTACHMENT TO PROTEINS FACTOR 2"/>
    <property type="match status" value="1"/>
</dbReference>
<evidence type="ECO:0000256" key="7">
    <source>
        <dbReference type="ARBA" id="ARBA00023136"/>
    </source>
</evidence>
<evidence type="ECO:0000256" key="5">
    <source>
        <dbReference type="ARBA" id="ARBA00022989"/>
    </source>
</evidence>
<dbReference type="GO" id="GO:0005789">
    <property type="term" value="C:endoplasmic reticulum membrane"/>
    <property type="evidence" value="ECO:0007669"/>
    <property type="project" value="TreeGrafter"/>
</dbReference>
<evidence type="ECO:0000256" key="6">
    <source>
        <dbReference type="ARBA" id="ARBA00023034"/>
    </source>
</evidence>
<feature type="transmembrane region" description="Helical" evidence="8">
    <location>
        <begin position="32"/>
        <end position="52"/>
    </location>
</feature>
<feature type="transmembrane region" description="Helical" evidence="8">
    <location>
        <begin position="83"/>
        <end position="101"/>
    </location>
</feature>
<evidence type="ECO:0000256" key="8">
    <source>
        <dbReference type="SAM" id="Phobius"/>
    </source>
</evidence>
<dbReference type="GeneID" id="117147110"/>
<evidence type="ECO:0000256" key="3">
    <source>
        <dbReference type="ARBA" id="ARBA00022502"/>
    </source>
</evidence>
<feature type="transmembrane region" description="Helical" evidence="8">
    <location>
        <begin position="222"/>
        <end position="245"/>
    </location>
</feature>
<evidence type="ECO:0000256" key="4">
    <source>
        <dbReference type="ARBA" id="ARBA00022692"/>
    </source>
</evidence>
<feature type="domain" description="CWH43-like N-terminal" evidence="9">
    <location>
        <begin position="32"/>
        <end position="247"/>
    </location>
</feature>
<dbReference type="InterPro" id="IPR039545">
    <property type="entry name" value="PGAP2"/>
</dbReference>
<keyword evidence="5 8" id="KW-1133">Transmembrane helix</keyword>
<protein>
    <submittedName>
        <fullName evidence="11">Post-GPI attachment to proteins factor 2</fullName>
    </submittedName>
</protein>
<feature type="transmembrane region" description="Helical" evidence="8">
    <location>
        <begin position="113"/>
        <end position="135"/>
    </location>
</feature>
<feature type="transmembrane region" description="Helical" evidence="8">
    <location>
        <begin position="147"/>
        <end position="170"/>
    </location>
</feature>
<evidence type="ECO:0000313" key="10">
    <source>
        <dbReference type="Proteomes" id="UP000515162"/>
    </source>
</evidence>
<dbReference type="GO" id="GO:0000139">
    <property type="term" value="C:Golgi membrane"/>
    <property type="evidence" value="ECO:0007669"/>
    <property type="project" value="UniProtKB-SubCell"/>
</dbReference>
<keyword evidence="10" id="KW-1185">Reference proteome</keyword>
<evidence type="ECO:0000259" key="9">
    <source>
        <dbReference type="Pfam" id="PF10277"/>
    </source>
</evidence>
<dbReference type="GO" id="GO:0006506">
    <property type="term" value="P:GPI anchor biosynthetic process"/>
    <property type="evidence" value="ECO:0007669"/>
    <property type="project" value="UniProtKB-KW"/>
</dbReference>
<evidence type="ECO:0000313" key="11">
    <source>
        <dbReference type="RefSeq" id="XP_033169773.1"/>
    </source>
</evidence>
<proteinExistence type="inferred from homology"/>
<keyword evidence="4 8" id="KW-0812">Transmembrane</keyword>
<dbReference type="Pfam" id="PF10277">
    <property type="entry name" value="Frag1"/>
    <property type="match status" value="1"/>
</dbReference>
<evidence type="ECO:0000256" key="1">
    <source>
        <dbReference type="ARBA" id="ARBA00004653"/>
    </source>
</evidence>
<keyword evidence="3" id="KW-0337">GPI-anchor biosynthesis</keyword>
<gene>
    <name evidence="11" type="primary">LOC117147110</name>
</gene>
<name>A0A6P8KL54_DROMA</name>
<dbReference type="AlphaFoldDB" id="A0A6P8KL54"/>
<keyword evidence="7 8" id="KW-0472">Membrane</keyword>
<dbReference type="InterPro" id="IPR019402">
    <property type="entry name" value="CWH43_N"/>
</dbReference>
<dbReference type="PANTHER" id="PTHR12892">
    <property type="entry name" value="FGF RECEPTOR ACTIVATING PROTEIN 1"/>
    <property type="match status" value="1"/>
</dbReference>